<sequence length="346" mass="38445">MATNLTTVNGAPLPPGIYYFSRITDTDHAGYVWIVALLSLIYPFGTLVVRFNVRWGLYGSDDWVLLVATIQAIYAAEVLFILAYTLSKVSLALFVRRLFTHNTRLNAVLCWSLLSLTIAWGVVALFVLLIDCSPYHFFSQAVKCPSYIARWRAVTILDIITEAALMVVPSYLVSGVMIGSRPKMLVMTAFAFRLAVVGFSVTHLRRLSQTIGAQDKGFSFIPPVIWIQIWLAWSLVSASIPSFRSFMNPLENITIAKTDDSHSASRSEVNGAYLLMGPIKSYHRSHIASARSASQGLSLNSKLGTRTSVHHAHRDQGVDENSSISSQTGIIRKEVEWQITHDHDPL</sequence>
<organism evidence="4 5">
    <name type="scientific">Aureobasidium vineae</name>
    <dbReference type="NCBI Taxonomy" id="2773715"/>
    <lineage>
        <taxon>Eukaryota</taxon>
        <taxon>Fungi</taxon>
        <taxon>Dikarya</taxon>
        <taxon>Ascomycota</taxon>
        <taxon>Pezizomycotina</taxon>
        <taxon>Dothideomycetes</taxon>
        <taxon>Dothideomycetidae</taxon>
        <taxon>Dothideales</taxon>
        <taxon>Saccotheciaceae</taxon>
        <taxon>Aureobasidium</taxon>
    </lineage>
</organism>
<keyword evidence="2" id="KW-0812">Transmembrane</keyword>
<feature type="transmembrane region" description="Helical" evidence="2">
    <location>
        <begin position="185"/>
        <end position="204"/>
    </location>
</feature>
<evidence type="ECO:0000256" key="2">
    <source>
        <dbReference type="SAM" id="Phobius"/>
    </source>
</evidence>
<reference evidence="4" key="1">
    <citation type="submission" date="2020-06" db="EMBL/GenBank/DDBJ databases">
        <authorList>
            <person name="Onetto C."/>
        </authorList>
    </citation>
    <scope>NUCLEOTIDE SEQUENCE</scope>
</reference>
<dbReference type="AlphaFoldDB" id="A0A9N8J808"/>
<dbReference type="Pfam" id="PF20684">
    <property type="entry name" value="Fung_rhodopsin"/>
    <property type="match status" value="1"/>
</dbReference>
<evidence type="ECO:0000259" key="3">
    <source>
        <dbReference type="Pfam" id="PF20684"/>
    </source>
</evidence>
<dbReference type="EMBL" id="CAIJEN010000001">
    <property type="protein sequence ID" value="CAD0082702.1"/>
    <property type="molecule type" value="Genomic_DNA"/>
</dbReference>
<proteinExistence type="predicted"/>
<keyword evidence="2" id="KW-1133">Transmembrane helix</keyword>
<evidence type="ECO:0000313" key="4">
    <source>
        <dbReference type="EMBL" id="CAD0082702.1"/>
    </source>
</evidence>
<comment type="caution">
    <text evidence="4">The sequence shown here is derived from an EMBL/GenBank/DDBJ whole genome shotgun (WGS) entry which is preliminary data.</text>
</comment>
<dbReference type="Proteomes" id="UP000716446">
    <property type="component" value="Unassembled WGS sequence"/>
</dbReference>
<dbReference type="InterPro" id="IPR049326">
    <property type="entry name" value="Rhodopsin_dom_fungi"/>
</dbReference>
<feature type="transmembrane region" description="Helical" evidence="2">
    <location>
        <begin position="150"/>
        <end position="173"/>
    </location>
</feature>
<feature type="transmembrane region" description="Helical" evidence="2">
    <location>
        <begin position="63"/>
        <end position="86"/>
    </location>
</feature>
<feature type="transmembrane region" description="Helical" evidence="2">
    <location>
        <begin position="31"/>
        <end position="51"/>
    </location>
</feature>
<protein>
    <recommendedName>
        <fullName evidence="3">Rhodopsin domain-containing protein</fullName>
    </recommendedName>
</protein>
<dbReference type="PANTHER" id="PTHR39614:SF2">
    <property type="entry name" value="INTEGRAL MEMBRANE PROTEIN"/>
    <property type="match status" value="1"/>
</dbReference>
<feature type="transmembrane region" description="Helical" evidence="2">
    <location>
        <begin position="224"/>
        <end position="243"/>
    </location>
</feature>
<feature type="domain" description="Rhodopsin" evidence="3">
    <location>
        <begin position="27"/>
        <end position="247"/>
    </location>
</feature>
<gene>
    <name evidence="4" type="ORF">AWRI4619_LOCUS1269</name>
</gene>
<evidence type="ECO:0000313" key="5">
    <source>
        <dbReference type="Proteomes" id="UP000716446"/>
    </source>
</evidence>
<feature type="region of interest" description="Disordered" evidence="1">
    <location>
        <begin position="306"/>
        <end position="325"/>
    </location>
</feature>
<dbReference type="PANTHER" id="PTHR39614">
    <property type="entry name" value="INTEGRAL MEMBRANE PROTEIN"/>
    <property type="match status" value="1"/>
</dbReference>
<name>A0A9N8J808_9PEZI</name>
<accession>A0A9N8J808</accession>
<evidence type="ECO:0000256" key="1">
    <source>
        <dbReference type="SAM" id="MobiDB-lite"/>
    </source>
</evidence>
<keyword evidence="5" id="KW-1185">Reference proteome</keyword>
<keyword evidence="2" id="KW-0472">Membrane</keyword>
<feature type="transmembrane region" description="Helical" evidence="2">
    <location>
        <begin position="107"/>
        <end position="130"/>
    </location>
</feature>